<dbReference type="RefSeq" id="WP_377716033.1">
    <property type="nucleotide sequence ID" value="NZ_JBHTJM010000009.1"/>
</dbReference>
<proteinExistence type="predicted"/>
<protein>
    <submittedName>
        <fullName evidence="1">Uncharacterized protein</fullName>
    </submittedName>
</protein>
<comment type="caution">
    <text evidence="1">The sequence shown here is derived from an EMBL/GenBank/DDBJ whole genome shotgun (WGS) entry which is preliminary data.</text>
</comment>
<sequence length="89" mass="9479">MPSINWNQLAEQAANQTNSQFASQIANLTSMSTTEITSFIQESAISNANAIKVLQEIDHATNSNSQKANAIANIQNGIGFLVSIATKVV</sequence>
<dbReference type="EMBL" id="JBHTJM010000009">
    <property type="protein sequence ID" value="MFD0964488.1"/>
    <property type="molecule type" value="Genomic_DNA"/>
</dbReference>
<keyword evidence="2" id="KW-1185">Reference proteome</keyword>
<reference evidence="2" key="1">
    <citation type="journal article" date="2019" name="Int. J. Syst. Evol. Microbiol.">
        <title>The Global Catalogue of Microorganisms (GCM) 10K type strain sequencing project: providing services to taxonomists for standard genome sequencing and annotation.</title>
        <authorList>
            <consortium name="The Broad Institute Genomics Platform"/>
            <consortium name="The Broad Institute Genome Sequencing Center for Infectious Disease"/>
            <person name="Wu L."/>
            <person name="Ma J."/>
        </authorList>
    </citation>
    <scope>NUCLEOTIDE SEQUENCE [LARGE SCALE GENOMIC DNA]</scope>
    <source>
        <strain evidence="2">CCUG 62114</strain>
    </source>
</reference>
<name>A0ABW3I3S8_9FLAO</name>
<dbReference type="Proteomes" id="UP001596997">
    <property type="component" value="Unassembled WGS sequence"/>
</dbReference>
<evidence type="ECO:0000313" key="2">
    <source>
        <dbReference type="Proteomes" id="UP001596997"/>
    </source>
</evidence>
<organism evidence="1 2">
    <name type="scientific">Pseudofulvibacter geojedonensis</name>
    <dbReference type="NCBI Taxonomy" id="1123758"/>
    <lineage>
        <taxon>Bacteria</taxon>
        <taxon>Pseudomonadati</taxon>
        <taxon>Bacteroidota</taxon>
        <taxon>Flavobacteriia</taxon>
        <taxon>Flavobacteriales</taxon>
        <taxon>Flavobacteriaceae</taxon>
        <taxon>Pseudofulvibacter</taxon>
    </lineage>
</organism>
<gene>
    <name evidence="1" type="ORF">ACFQ1O_10780</name>
</gene>
<accession>A0ABW3I3S8</accession>
<evidence type="ECO:0000313" key="1">
    <source>
        <dbReference type="EMBL" id="MFD0964488.1"/>
    </source>
</evidence>